<protein>
    <submittedName>
        <fullName evidence="2">Uncharacterized protein</fullName>
    </submittedName>
</protein>
<keyword evidence="1" id="KW-0812">Transmembrane</keyword>
<dbReference type="InParanoid" id="G0MNB0"/>
<evidence type="ECO:0000313" key="3">
    <source>
        <dbReference type="Proteomes" id="UP000008068"/>
    </source>
</evidence>
<proteinExistence type="predicted"/>
<evidence type="ECO:0000313" key="2">
    <source>
        <dbReference type="EMBL" id="EGT38296.1"/>
    </source>
</evidence>
<dbReference type="Proteomes" id="UP000008068">
    <property type="component" value="Unassembled WGS sequence"/>
</dbReference>
<keyword evidence="1" id="KW-0472">Membrane</keyword>
<evidence type="ECO:0000256" key="1">
    <source>
        <dbReference type="SAM" id="Phobius"/>
    </source>
</evidence>
<keyword evidence="1" id="KW-1133">Transmembrane helix</keyword>
<dbReference type="EMBL" id="GL379803">
    <property type="protein sequence ID" value="EGT38296.1"/>
    <property type="molecule type" value="Genomic_DNA"/>
</dbReference>
<reference evidence="3" key="1">
    <citation type="submission" date="2011-07" db="EMBL/GenBank/DDBJ databases">
        <authorList>
            <consortium name="Caenorhabditis brenneri Sequencing and Analysis Consortium"/>
            <person name="Wilson R.K."/>
        </authorList>
    </citation>
    <scope>NUCLEOTIDE SEQUENCE [LARGE SCALE GENOMIC DNA]</scope>
    <source>
        <strain evidence="3">PB2801</strain>
    </source>
</reference>
<keyword evidence="3" id="KW-1185">Reference proteome</keyword>
<feature type="transmembrane region" description="Helical" evidence="1">
    <location>
        <begin position="115"/>
        <end position="132"/>
    </location>
</feature>
<dbReference type="AlphaFoldDB" id="G0MNB0"/>
<sequence length="133" mass="15987">MDAVQLKRIFNNTKRIQEGLKKEYERIEEIAGLMKTFTFPIMTKDHFEYVEQMSRNCEHEMKECKENLVYMYKLAIIKGVDVDNTRLLKVFQFFFRNALQITFWLRCINLPRGSNSIWVIVLATAFIYLWAIF</sequence>
<accession>G0MNB0</accession>
<organism evidence="3">
    <name type="scientific">Caenorhabditis brenneri</name>
    <name type="common">Nematode worm</name>
    <dbReference type="NCBI Taxonomy" id="135651"/>
    <lineage>
        <taxon>Eukaryota</taxon>
        <taxon>Metazoa</taxon>
        <taxon>Ecdysozoa</taxon>
        <taxon>Nematoda</taxon>
        <taxon>Chromadorea</taxon>
        <taxon>Rhabditida</taxon>
        <taxon>Rhabditina</taxon>
        <taxon>Rhabditomorpha</taxon>
        <taxon>Rhabditoidea</taxon>
        <taxon>Rhabditidae</taxon>
        <taxon>Peloderinae</taxon>
        <taxon>Caenorhabditis</taxon>
    </lineage>
</organism>
<gene>
    <name evidence="2" type="ORF">CAEBREN_22203</name>
</gene>
<dbReference type="HOGENOM" id="CLU_157461_0_0_1"/>
<name>G0MNB0_CAEBE</name>